<evidence type="ECO:0000256" key="8">
    <source>
        <dbReference type="ARBA" id="ARBA00047450"/>
    </source>
</evidence>
<comment type="catalytic activity">
    <reaction evidence="23">
        <text>N-(9Z-octadecenoyl)-taurine + H2O = taurine + (9Z)-octadecenoate</text>
        <dbReference type="Rhea" id="RHEA:63148"/>
        <dbReference type="ChEBI" id="CHEBI:15377"/>
        <dbReference type="ChEBI" id="CHEBI:30823"/>
        <dbReference type="ChEBI" id="CHEBI:146191"/>
        <dbReference type="ChEBI" id="CHEBI:507393"/>
    </reaction>
    <physiologicalReaction direction="left-to-right" evidence="23">
        <dbReference type="Rhea" id="RHEA:63149"/>
    </physiologicalReaction>
</comment>
<dbReference type="PIRSF" id="PIRSF001221">
    <property type="entry name" value="Amidase_fungi"/>
    <property type="match status" value="1"/>
</dbReference>
<evidence type="ECO:0000256" key="25">
    <source>
        <dbReference type="ARBA" id="ARBA00052426"/>
    </source>
</evidence>
<evidence type="ECO:0000256" key="19">
    <source>
        <dbReference type="ARBA" id="ARBA00051346"/>
    </source>
</evidence>
<keyword evidence="6" id="KW-0442">Lipid degradation</keyword>
<comment type="catalytic activity">
    <reaction evidence="16">
        <text>N-(15Z-tetracosenoyl)-ethanolamine + H2O = (15Z)-tetracosenoate + ethanolamine</text>
        <dbReference type="Rhea" id="RHEA:63144"/>
        <dbReference type="ChEBI" id="CHEBI:15377"/>
        <dbReference type="ChEBI" id="CHEBI:32392"/>
        <dbReference type="ChEBI" id="CHEBI:57603"/>
        <dbReference type="ChEBI" id="CHEBI:146187"/>
    </reaction>
    <physiologicalReaction direction="left-to-right" evidence="16">
        <dbReference type="Rhea" id="RHEA:63145"/>
    </physiologicalReaction>
</comment>
<evidence type="ECO:0000259" key="40">
    <source>
        <dbReference type="Pfam" id="PF01425"/>
    </source>
</evidence>
<dbReference type="InterPro" id="IPR020556">
    <property type="entry name" value="Amidase_CS"/>
</dbReference>
<evidence type="ECO:0000256" key="9">
    <source>
        <dbReference type="ARBA" id="ARBA00047476"/>
    </source>
</evidence>
<evidence type="ECO:0000256" key="5">
    <source>
        <dbReference type="ARBA" id="ARBA00022801"/>
    </source>
</evidence>
<comment type="catalytic activity">
    <reaction evidence="26">
        <text>N-docosanoyl-ethanolamine + H2O = docosanoate + ethanolamine</text>
        <dbReference type="Rhea" id="RHEA:63128"/>
        <dbReference type="ChEBI" id="CHEBI:15377"/>
        <dbReference type="ChEBI" id="CHEBI:23858"/>
        <dbReference type="ChEBI" id="CHEBI:57603"/>
        <dbReference type="ChEBI" id="CHEBI:146186"/>
    </reaction>
    <physiologicalReaction direction="left-to-right" evidence="26">
        <dbReference type="Rhea" id="RHEA:63129"/>
    </physiologicalReaction>
</comment>
<comment type="catalytic activity">
    <reaction evidence="1">
        <text>(9Z)-octadecenamide + H2O = (9Z)-octadecenoate + NH4(+)</text>
        <dbReference type="Rhea" id="RHEA:26506"/>
        <dbReference type="ChEBI" id="CHEBI:15377"/>
        <dbReference type="ChEBI" id="CHEBI:28938"/>
        <dbReference type="ChEBI" id="CHEBI:30823"/>
        <dbReference type="ChEBI" id="CHEBI:116314"/>
        <dbReference type="EC" id="3.5.1.99"/>
    </reaction>
    <physiologicalReaction direction="left-to-right" evidence="1">
        <dbReference type="Rhea" id="RHEA:26507"/>
    </physiologicalReaction>
</comment>
<evidence type="ECO:0000256" key="10">
    <source>
        <dbReference type="ARBA" id="ARBA00048052"/>
    </source>
</evidence>
<evidence type="ECO:0000256" key="16">
    <source>
        <dbReference type="ARBA" id="ARBA00050992"/>
    </source>
</evidence>
<evidence type="ECO:0000256" key="26">
    <source>
        <dbReference type="ARBA" id="ARBA00052458"/>
    </source>
</evidence>
<feature type="active site" description="Acyl-ester intermediate" evidence="38">
    <location>
        <position position="232"/>
    </location>
</feature>
<evidence type="ECO:0000256" key="12">
    <source>
        <dbReference type="ARBA" id="ARBA00050294"/>
    </source>
</evidence>
<dbReference type="Proteomes" id="UP000694700">
    <property type="component" value="Unplaced"/>
</dbReference>
<comment type="catalytic activity">
    <reaction evidence="30">
        <text>N-(5Z,8Z,11Z,14Z)-eicosatetraenoyl-glycine + H2O = (5Z,8Z,11Z,14Z)-eicosatetraenoate + glycine</text>
        <dbReference type="Rhea" id="RHEA:64108"/>
        <dbReference type="ChEBI" id="CHEBI:15377"/>
        <dbReference type="ChEBI" id="CHEBI:32395"/>
        <dbReference type="ChEBI" id="CHEBI:57305"/>
        <dbReference type="ChEBI" id="CHEBI:59002"/>
    </reaction>
    <physiologicalReaction direction="left-to-right" evidence="30">
        <dbReference type="Rhea" id="RHEA:64109"/>
    </physiologicalReaction>
</comment>
<comment type="catalytic activity">
    <reaction evidence="17">
        <text>(5Z,8Z,11Z,14Z)-eicosatetraenamide + H2O = (5Z,8Z,11Z,14Z)-eicosatetraenoate + NH4(+)</text>
        <dbReference type="Rhea" id="RHEA:63016"/>
        <dbReference type="ChEBI" id="CHEBI:15377"/>
        <dbReference type="ChEBI" id="CHEBI:28938"/>
        <dbReference type="ChEBI" id="CHEBI:32395"/>
        <dbReference type="ChEBI" id="CHEBI:137830"/>
    </reaction>
    <physiologicalReaction direction="left-to-right" evidence="17">
        <dbReference type="Rhea" id="RHEA:63017"/>
    </physiologicalReaction>
</comment>
<dbReference type="Ensembl" id="ENSCCRT00015084368.1">
    <property type="protein sequence ID" value="ENSCCRP00015081692.1"/>
    <property type="gene ID" value="ENSCCRG00015032732.1"/>
</dbReference>
<evidence type="ECO:0000256" key="37">
    <source>
        <dbReference type="ARBA" id="ARBA00077216"/>
    </source>
</evidence>
<dbReference type="PANTHER" id="PTHR45847">
    <property type="entry name" value="FATTY ACID AMIDE HYDROLASE"/>
    <property type="match status" value="1"/>
</dbReference>
<evidence type="ECO:0000256" key="36">
    <source>
        <dbReference type="ARBA" id="ARBA00077157"/>
    </source>
</evidence>
<comment type="catalytic activity">
    <reaction evidence="11">
        <text>N-(5Z,8Z,11Z,14Z-eicosatetraenoyl)-ethanolamine + H2O = ethanolamine + (5Z,8Z,11Z,14Z)-eicosatetraenoate</text>
        <dbReference type="Rhea" id="RHEA:26136"/>
        <dbReference type="ChEBI" id="CHEBI:2700"/>
        <dbReference type="ChEBI" id="CHEBI:15377"/>
        <dbReference type="ChEBI" id="CHEBI:32395"/>
        <dbReference type="ChEBI" id="CHEBI:57603"/>
        <dbReference type="EC" id="3.5.1.99"/>
    </reaction>
    <physiologicalReaction direction="left-to-right" evidence="11">
        <dbReference type="Rhea" id="RHEA:26137"/>
    </physiologicalReaction>
</comment>
<dbReference type="EC" id="3.5.1.99" evidence="3"/>
<comment type="catalytic activity">
    <reaction evidence="31">
        <text>(11Z,14Z,17Z)-eicosatrienamide + H2O = (11Z,14Z,17Z)-eicosatrienoate + NH4(+)</text>
        <dbReference type="Rhea" id="RHEA:63000"/>
        <dbReference type="ChEBI" id="CHEBI:15377"/>
        <dbReference type="ChEBI" id="CHEBI:28938"/>
        <dbReference type="ChEBI" id="CHEBI:77223"/>
        <dbReference type="ChEBI" id="CHEBI:146164"/>
    </reaction>
    <physiologicalReaction direction="left-to-right" evidence="31">
        <dbReference type="Rhea" id="RHEA:63001"/>
    </physiologicalReaction>
</comment>
<evidence type="ECO:0000256" key="34">
    <source>
        <dbReference type="ARBA" id="ARBA00073178"/>
    </source>
</evidence>
<evidence type="ECO:0000313" key="41">
    <source>
        <dbReference type="Ensembl" id="ENSCCRP00015081692.1"/>
    </source>
</evidence>
<evidence type="ECO:0000256" key="33">
    <source>
        <dbReference type="ARBA" id="ARBA00052906"/>
    </source>
</evidence>
<evidence type="ECO:0000256" key="14">
    <source>
        <dbReference type="ARBA" id="ARBA00050481"/>
    </source>
</evidence>
<comment type="catalytic activity">
    <reaction evidence="22">
        <text>N-docosanoyl-taurine + H2O = docosanoate + taurine</text>
        <dbReference type="Rhea" id="RHEA:63156"/>
        <dbReference type="ChEBI" id="CHEBI:15377"/>
        <dbReference type="ChEBI" id="CHEBI:23858"/>
        <dbReference type="ChEBI" id="CHEBI:146196"/>
        <dbReference type="ChEBI" id="CHEBI:507393"/>
    </reaction>
    <physiologicalReaction direction="left-to-right" evidence="22">
        <dbReference type="Rhea" id="RHEA:63157"/>
    </physiologicalReaction>
</comment>
<dbReference type="GO" id="GO:0017064">
    <property type="term" value="F:fatty acid amide hydrolase activity"/>
    <property type="evidence" value="ECO:0007669"/>
    <property type="project" value="UniProtKB-EC"/>
</dbReference>
<sequence>MLVSKLDKTTAREKSIWKSIGLLTQNLLVTHQTLETTSPGVLCCILIICDVCFQNPDFESSSIVSLSLPELTGKLKDGSLQPDAVLYALMEKALEVNKNLNCSTEFLMESVAQLEDIKTQKKGLLYGVPISIKDNVSYEGHDTSCGVVSKLGQPALVDSVVVKVLKKQGAIPFIKTNIPQGLLNYDCSNPIYGQTLNPCNLQKSPGGSSGGEGALIGGGGSFLGIGTDIAGSIRIPASFCGICGFKPTAKRISARGISSCIKGQNSVLPSLGPLAWDVESLALCMQALLCQDMFSLDPTVPPIPFNQEVYESSEPLRIGYYENDGYLQPSPSMARAFRETKDLLERAGHTVHRHTALTVPRLIHSNHMSGVYCMCLCDFRKPSPIDPCIRNQDMILSTPGFIMRLISFVLKPFVSDEIGYIQEVIAEWRRLNVDVLLCPMLGPAYNFTYCGRLNSALSYTSLYNLLNFPAGVVPVSTVTEEDEAQLSQYTGVHGDMWDKLFVKAVKGGVGLPVTVQCVSLPWQDEMCLRFMREVEQLTAKNKLTRKY</sequence>
<evidence type="ECO:0000256" key="13">
    <source>
        <dbReference type="ARBA" id="ARBA00050403"/>
    </source>
</evidence>
<evidence type="ECO:0000256" key="29">
    <source>
        <dbReference type="ARBA" id="ARBA00052634"/>
    </source>
</evidence>
<name>A0A8C1XGJ7_CYPCA</name>
<dbReference type="FunFam" id="3.90.1300.10:FF:000001">
    <property type="entry name" value="Fatty-acid amide hydrolase 1"/>
    <property type="match status" value="1"/>
</dbReference>
<evidence type="ECO:0000256" key="4">
    <source>
        <dbReference type="ARBA" id="ARBA00022553"/>
    </source>
</evidence>
<evidence type="ECO:0000256" key="31">
    <source>
        <dbReference type="ARBA" id="ARBA00052818"/>
    </source>
</evidence>
<evidence type="ECO:0000256" key="30">
    <source>
        <dbReference type="ARBA" id="ARBA00052709"/>
    </source>
</evidence>
<feature type="active site" description="Charge relay system" evidence="38">
    <location>
        <position position="208"/>
    </location>
</feature>
<protein>
    <recommendedName>
        <fullName evidence="34">Fatty-acid amide hydrolase 1</fullName>
        <ecNumber evidence="3">3.5.1.99</ecNumber>
    </recommendedName>
    <alternativeName>
        <fullName evidence="37">Anandamide amidohydrolase 1</fullName>
    </alternativeName>
    <alternativeName>
        <fullName evidence="35">Fatty acid ester hydrolase</fullName>
    </alternativeName>
    <alternativeName>
        <fullName evidence="36">Oleamide hydrolase 1</fullName>
    </alternativeName>
</protein>
<dbReference type="InterPro" id="IPR036928">
    <property type="entry name" value="AS_sf"/>
</dbReference>
<evidence type="ECO:0000256" key="6">
    <source>
        <dbReference type="ARBA" id="ARBA00022963"/>
    </source>
</evidence>
<proteinExistence type="inferred from homology"/>
<comment type="catalytic activity">
    <reaction evidence="19">
        <text>N-(9Z-hexadecenoyl) ethanolamine + H2O = (9Z)-hexadecenoate + ethanolamine</text>
        <dbReference type="Rhea" id="RHEA:35563"/>
        <dbReference type="ChEBI" id="CHEBI:15377"/>
        <dbReference type="ChEBI" id="CHEBI:32372"/>
        <dbReference type="ChEBI" id="CHEBI:57603"/>
        <dbReference type="ChEBI" id="CHEBI:71465"/>
    </reaction>
    <physiologicalReaction direction="left-to-right" evidence="19">
        <dbReference type="Rhea" id="RHEA:35564"/>
    </physiologicalReaction>
</comment>
<comment type="similarity">
    <text evidence="2">Belongs to the amidase family.</text>
</comment>
<evidence type="ECO:0000256" key="27">
    <source>
        <dbReference type="ARBA" id="ARBA00052512"/>
    </source>
</evidence>
<comment type="catalytic activity">
    <reaction evidence="29">
        <text>N-tricosanoyl-taurine + H2O = tricosanoate + taurine</text>
        <dbReference type="Rhea" id="RHEA:63164"/>
        <dbReference type="ChEBI" id="CHEBI:15377"/>
        <dbReference type="ChEBI" id="CHEBI:79007"/>
        <dbReference type="ChEBI" id="CHEBI:146197"/>
        <dbReference type="ChEBI" id="CHEBI:507393"/>
    </reaction>
    <physiologicalReaction direction="left-to-right" evidence="29">
        <dbReference type="Rhea" id="RHEA:63165"/>
    </physiologicalReaction>
</comment>
<comment type="catalytic activity">
    <reaction evidence="10">
        <text>N-(9Z-octadecenoyl) ethanolamine + H2O = ethanolamine + (9Z)-octadecenoate</text>
        <dbReference type="Rhea" id="RHEA:45060"/>
        <dbReference type="ChEBI" id="CHEBI:15377"/>
        <dbReference type="ChEBI" id="CHEBI:30823"/>
        <dbReference type="ChEBI" id="CHEBI:57603"/>
        <dbReference type="ChEBI" id="CHEBI:71466"/>
    </reaction>
    <physiologicalReaction direction="left-to-right" evidence="10">
        <dbReference type="Rhea" id="RHEA:45061"/>
    </physiologicalReaction>
</comment>
<evidence type="ECO:0000256" key="32">
    <source>
        <dbReference type="ARBA" id="ARBA00052857"/>
    </source>
</evidence>
<dbReference type="InterPro" id="IPR052096">
    <property type="entry name" value="Endocannabinoid_amidase"/>
</dbReference>
<dbReference type="SUPFAM" id="SSF75304">
    <property type="entry name" value="Amidase signature (AS) enzymes"/>
    <property type="match status" value="1"/>
</dbReference>
<dbReference type="AlphaFoldDB" id="A0A8C1XGJ7"/>
<comment type="catalytic activity">
    <reaction evidence="28">
        <text>N-(15Z-tetracosenoyl)-taurine + H2O = (15Z)-tetracosenoate + taurine</text>
        <dbReference type="Rhea" id="RHEA:63160"/>
        <dbReference type="ChEBI" id="CHEBI:15377"/>
        <dbReference type="ChEBI" id="CHEBI:32392"/>
        <dbReference type="ChEBI" id="CHEBI:146198"/>
        <dbReference type="ChEBI" id="CHEBI:507393"/>
    </reaction>
    <physiologicalReaction direction="left-to-right" evidence="28">
        <dbReference type="Rhea" id="RHEA:63161"/>
    </physiologicalReaction>
</comment>
<comment type="catalytic activity">
    <reaction evidence="27">
        <text>(6Z)-octadecenamide + H2O = (6Z)-octadecenoate + NH4(+)</text>
        <dbReference type="Rhea" id="RHEA:63008"/>
        <dbReference type="ChEBI" id="CHEBI:15377"/>
        <dbReference type="ChEBI" id="CHEBI:28938"/>
        <dbReference type="ChEBI" id="CHEBI:32375"/>
        <dbReference type="ChEBI" id="CHEBI:146168"/>
    </reaction>
    <physiologicalReaction direction="left-to-right" evidence="27">
        <dbReference type="Rhea" id="RHEA:63009"/>
    </physiologicalReaction>
</comment>
<comment type="catalytic activity">
    <reaction evidence="20">
        <text>N-octadecanoyl ethanolamine + H2O = octadecanoate + ethanolamine</text>
        <dbReference type="Rhea" id="RHEA:63124"/>
        <dbReference type="ChEBI" id="CHEBI:15377"/>
        <dbReference type="ChEBI" id="CHEBI:25629"/>
        <dbReference type="ChEBI" id="CHEBI:57603"/>
        <dbReference type="ChEBI" id="CHEBI:85299"/>
    </reaction>
    <physiologicalReaction direction="left-to-right" evidence="20">
        <dbReference type="Rhea" id="RHEA:63125"/>
    </physiologicalReaction>
</comment>
<evidence type="ECO:0000256" key="3">
    <source>
        <dbReference type="ARBA" id="ARBA00012112"/>
    </source>
</evidence>
<comment type="catalytic activity">
    <reaction evidence="15">
        <text>tetradecamide + H2O = tetradecanoate + NH4(+)</text>
        <dbReference type="Rhea" id="RHEA:62992"/>
        <dbReference type="ChEBI" id="CHEBI:15377"/>
        <dbReference type="ChEBI" id="CHEBI:28938"/>
        <dbReference type="ChEBI" id="CHEBI:30807"/>
        <dbReference type="ChEBI" id="CHEBI:137125"/>
    </reaction>
    <physiologicalReaction direction="left-to-right" evidence="15">
        <dbReference type="Rhea" id="RHEA:62993"/>
    </physiologicalReaction>
</comment>
<evidence type="ECO:0000256" key="21">
    <source>
        <dbReference type="ARBA" id="ARBA00051492"/>
    </source>
</evidence>
<evidence type="ECO:0000256" key="20">
    <source>
        <dbReference type="ARBA" id="ARBA00051454"/>
    </source>
</evidence>
<feature type="domain" description="Amidase" evidence="40">
    <location>
        <begin position="420"/>
        <end position="528"/>
    </location>
</feature>
<comment type="catalytic activity">
    <reaction evidence="8">
        <text>(9Z)-octadecenoate + glycine = N-(9Z-octadecenoyl)glycine + H2O</text>
        <dbReference type="Rhea" id="RHEA:51316"/>
        <dbReference type="ChEBI" id="CHEBI:15377"/>
        <dbReference type="ChEBI" id="CHEBI:30823"/>
        <dbReference type="ChEBI" id="CHEBI:57305"/>
        <dbReference type="ChEBI" id="CHEBI:133992"/>
    </reaction>
    <physiologicalReaction direction="right-to-left" evidence="8">
        <dbReference type="Rhea" id="RHEA:51318"/>
    </physiologicalReaction>
</comment>
<comment type="catalytic activity">
    <reaction evidence="18">
        <text>(11Z)-eicosenamide + H2O = (11Z)-eicosenoate + NH4(+)</text>
        <dbReference type="Rhea" id="RHEA:63120"/>
        <dbReference type="ChEBI" id="CHEBI:15377"/>
        <dbReference type="ChEBI" id="CHEBI:28938"/>
        <dbReference type="ChEBI" id="CHEBI:32426"/>
        <dbReference type="ChEBI" id="CHEBI:146167"/>
    </reaction>
    <physiologicalReaction direction="left-to-right" evidence="18">
        <dbReference type="Rhea" id="RHEA:63121"/>
    </physiologicalReaction>
</comment>
<keyword evidence="5" id="KW-0378">Hydrolase</keyword>
<evidence type="ECO:0000313" key="42">
    <source>
        <dbReference type="Proteomes" id="UP000694700"/>
    </source>
</evidence>
<feature type="domain" description="Amidase" evidence="40">
    <location>
        <begin position="85"/>
        <end position="359"/>
    </location>
</feature>
<evidence type="ECO:0000256" key="35">
    <source>
        <dbReference type="ARBA" id="ARBA00077111"/>
    </source>
</evidence>
<evidence type="ECO:0000256" key="28">
    <source>
        <dbReference type="ARBA" id="ARBA00052514"/>
    </source>
</evidence>
<comment type="catalytic activity">
    <reaction evidence="24">
        <text>(9Z,12Z,15Z)-octadecatrienamide + H2O = (9Z,12Z,15Z)-octadecatrienoate + NH4(+)</text>
        <dbReference type="Rhea" id="RHEA:62976"/>
        <dbReference type="ChEBI" id="CHEBI:15377"/>
        <dbReference type="ChEBI" id="CHEBI:28938"/>
        <dbReference type="ChEBI" id="CHEBI:32387"/>
        <dbReference type="ChEBI" id="CHEBI:142684"/>
    </reaction>
    <physiologicalReaction direction="left-to-right" evidence="24">
        <dbReference type="Rhea" id="RHEA:62977"/>
    </physiologicalReaction>
</comment>
<comment type="catalytic activity">
    <reaction evidence="33">
        <text>(15Z)-tetracosenamide + H2O = (15Z)-tetracosenoate + NH4(+)</text>
        <dbReference type="Rhea" id="RHEA:63028"/>
        <dbReference type="ChEBI" id="CHEBI:15377"/>
        <dbReference type="ChEBI" id="CHEBI:28938"/>
        <dbReference type="ChEBI" id="CHEBI:32392"/>
        <dbReference type="ChEBI" id="CHEBI:146166"/>
    </reaction>
    <physiologicalReaction direction="left-to-right" evidence="33">
        <dbReference type="Rhea" id="RHEA:63029"/>
    </physiologicalReaction>
</comment>
<keyword evidence="4" id="KW-0597">Phosphoprotein</keyword>
<dbReference type="Pfam" id="PF01425">
    <property type="entry name" value="Amidase"/>
    <property type="match status" value="2"/>
</dbReference>
<dbReference type="GO" id="GO:0009062">
    <property type="term" value="P:fatty acid catabolic process"/>
    <property type="evidence" value="ECO:0007669"/>
    <property type="project" value="TreeGrafter"/>
</dbReference>
<comment type="catalytic activity">
    <reaction evidence="12">
        <text>N-(5Z,8Z,11Z,14Z-eicosatetraenoyl)-L-serine + H2O = (5Z,8Z,11Z,14Z)-eicosatetraenoate + L-serine</text>
        <dbReference type="Rhea" id="RHEA:64116"/>
        <dbReference type="ChEBI" id="CHEBI:15377"/>
        <dbReference type="ChEBI" id="CHEBI:32395"/>
        <dbReference type="ChEBI" id="CHEBI:33384"/>
        <dbReference type="ChEBI" id="CHEBI:149697"/>
    </reaction>
    <physiologicalReaction direction="left-to-right" evidence="12">
        <dbReference type="Rhea" id="RHEA:64117"/>
    </physiologicalReaction>
</comment>
<comment type="catalytic activity">
    <reaction evidence="21">
        <text>N-tetracosanoyl-taurine + H2O = tetracosanoate + taurine</text>
        <dbReference type="Rhea" id="RHEA:63140"/>
        <dbReference type="ChEBI" id="CHEBI:15377"/>
        <dbReference type="ChEBI" id="CHEBI:31014"/>
        <dbReference type="ChEBI" id="CHEBI:132049"/>
        <dbReference type="ChEBI" id="CHEBI:507393"/>
    </reaction>
    <physiologicalReaction direction="left-to-right" evidence="21">
        <dbReference type="Rhea" id="RHEA:63141"/>
    </physiologicalReaction>
</comment>
<dbReference type="PROSITE" id="PS00571">
    <property type="entry name" value="AMIDASES"/>
    <property type="match status" value="1"/>
</dbReference>
<dbReference type="PANTHER" id="PTHR45847:SF6">
    <property type="entry name" value="FATTY ACID AMIDE HYDROLASE"/>
    <property type="match status" value="1"/>
</dbReference>
<evidence type="ECO:0000256" key="18">
    <source>
        <dbReference type="ARBA" id="ARBA00051311"/>
    </source>
</evidence>
<feature type="binding site" evidence="39">
    <location>
        <position position="208"/>
    </location>
    <ligand>
        <name>substrate</name>
    </ligand>
</feature>
<feature type="binding site" evidence="39">
    <location>
        <begin position="229"/>
        <end position="232"/>
    </location>
    <ligand>
        <name>substrate</name>
    </ligand>
</feature>
<evidence type="ECO:0000256" key="11">
    <source>
        <dbReference type="ARBA" id="ARBA00048606"/>
    </source>
</evidence>
<comment type="catalytic activity">
    <reaction evidence="14">
        <text>1-O-methyl-(5Z,8Z,11Z,14Z)-eicosatetraenoate + H2O = methanol + (5Z,8Z,11Z,14Z)-eicosatetraenoate + H(+)</text>
        <dbReference type="Rhea" id="RHEA:63052"/>
        <dbReference type="ChEBI" id="CHEBI:15377"/>
        <dbReference type="ChEBI" id="CHEBI:15378"/>
        <dbReference type="ChEBI" id="CHEBI:17790"/>
        <dbReference type="ChEBI" id="CHEBI:32395"/>
        <dbReference type="ChEBI" id="CHEBI:78033"/>
    </reaction>
    <physiologicalReaction direction="left-to-right" evidence="14">
        <dbReference type="Rhea" id="RHEA:63053"/>
    </physiologicalReaction>
</comment>
<evidence type="ECO:0000256" key="24">
    <source>
        <dbReference type="ARBA" id="ARBA00052337"/>
    </source>
</evidence>
<keyword evidence="7" id="KW-0443">Lipid metabolism</keyword>
<evidence type="ECO:0000256" key="22">
    <source>
        <dbReference type="ARBA" id="ARBA00051914"/>
    </source>
</evidence>
<feature type="active site" description="Charge relay system" evidence="38">
    <location>
        <position position="133"/>
    </location>
</feature>
<evidence type="ECO:0000256" key="2">
    <source>
        <dbReference type="ARBA" id="ARBA00009199"/>
    </source>
</evidence>
<accession>A0A8C1XGJ7</accession>
<dbReference type="Gene3D" id="3.90.1300.10">
    <property type="entry name" value="Amidase signature (AS) domain"/>
    <property type="match status" value="1"/>
</dbReference>
<evidence type="ECO:0000256" key="1">
    <source>
        <dbReference type="ARBA" id="ARBA00000208"/>
    </source>
</evidence>
<comment type="catalytic activity">
    <reaction evidence="25">
        <text>(9Z,12Z)-octadecadienamide + H2O = (9Z,12Z)-octadecadienoate + NH4(+)</text>
        <dbReference type="Rhea" id="RHEA:63020"/>
        <dbReference type="ChEBI" id="CHEBI:15377"/>
        <dbReference type="ChEBI" id="CHEBI:28938"/>
        <dbReference type="ChEBI" id="CHEBI:30245"/>
        <dbReference type="ChEBI" id="CHEBI:82984"/>
    </reaction>
    <physiologicalReaction direction="left-to-right" evidence="25">
        <dbReference type="Rhea" id="RHEA:63021"/>
    </physiologicalReaction>
</comment>
<dbReference type="InterPro" id="IPR023631">
    <property type="entry name" value="Amidase_dom"/>
</dbReference>
<organism evidence="41 42">
    <name type="scientific">Cyprinus carpio</name>
    <name type="common">Common carp</name>
    <dbReference type="NCBI Taxonomy" id="7962"/>
    <lineage>
        <taxon>Eukaryota</taxon>
        <taxon>Metazoa</taxon>
        <taxon>Chordata</taxon>
        <taxon>Craniata</taxon>
        <taxon>Vertebrata</taxon>
        <taxon>Euteleostomi</taxon>
        <taxon>Actinopterygii</taxon>
        <taxon>Neopterygii</taxon>
        <taxon>Teleostei</taxon>
        <taxon>Ostariophysi</taxon>
        <taxon>Cypriniformes</taxon>
        <taxon>Cyprinidae</taxon>
        <taxon>Cyprininae</taxon>
        <taxon>Cyprinus</taxon>
    </lineage>
</organism>
<evidence type="ECO:0000256" key="39">
    <source>
        <dbReference type="PIRSR" id="PIRSR001221-2"/>
    </source>
</evidence>
<evidence type="ECO:0000256" key="7">
    <source>
        <dbReference type="ARBA" id="ARBA00023098"/>
    </source>
</evidence>
<comment type="catalytic activity">
    <reaction evidence="32">
        <text>(8Z,11Z,14Z)-eicosatrienamide + H2O = (8Z,11Z,14Z)-eicosatrienoate + NH4(+)</text>
        <dbReference type="Rhea" id="RHEA:62996"/>
        <dbReference type="ChEBI" id="CHEBI:15377"/>
        <dbReference type="ChEBI" id="CHEBI:28938"/>
        <dbReference type="ChEBI" id="CHEBI:71589"/>
        <dbReference type="ChEBI" id="CHEBI:146163"/>
    </reaction>
    <physiologicalReaction direction="left-to-right" evidence="32">
        <dbReference type="Rhea" id="RHEA:62997"/>
    </physiologicalReaction>
</comment>
<feature type="binding site" evidence="39">
    <location>
        <position position="182"/>
    </location>
    <ligand>
        <name>substrate</name>
    </ligand>
</feature>
<evidence type="ECO:0000256" key="23">
    <source>
        <dbReference type="ARBA" id="ARBA00052289"/>
    </source>
</evidence>
<comment type="catalytic activity">
    <reaction evidence="13">
        <text>(11Z,14Z)-eicosadienamide + H2O = (11Z,14Z)-eicosadienoate + NH4(+)</text>
        <dbReference type="Rhea" id="RHEA:63004"/>
        <dbReference type="ChEBI" id="CHEBI:15377"/>
        <dbReference type="ChEBI" id="CHEBI:28938"/>
        <dbReference type="ChEBI" id="CHEBI:77220"/>
        <dbReference type="ChEBI" id="CHEBI:146165"/>
    </reaction>
    <physiologicalReaction direction="left-to-right" evidence="13">
        <dbReference type="Rhea" id="RHEA:63005"/>
    </physiologicalReaction>
</comment>
<evidence type="ECO:0000256" key="38">
    <source>
        <dbReference type="PIRSR" id="PIRSR001221-1"/>
    </source>
</evidence>
<comment type="catalytic activity">
    <reaction evidence="9">
        <text>2-(5Z,8Z,11Z,14Z-eicosatetraenoyl)-glycerol + H2O = glycerol + (5Z,8Z,11Z,14Z)-eicosatetraenoate + H(+)</text>
        <dbReference type="Rhea" id="RHEA:26132"/>
        <dbReference type="ChEBI" id="CHEBI:15377"/>
        <dbReference type="ChEBI" id="CHEBI:15378"/>
        <dbReference type="ChEBI" id="CHEBI:17754"/>
        <dbReference type="ChEBI" id="CHEBI:32395"/>
        <dbReference type="ChEBI" id="CHEBI:52392"/>
    </reaction>
    <physiologicalReaction direction="left-to-right" evidence="9">
        <dbReference type="Rhea" id="RHEA:26133"/>
    </physiologicalReaction>
</comment>
<evidence type="ECO:0000256" key="15">
    <source>
        <dbReference type="ARBA" id="ARBA00050766"/>
    </source>
</evidence>
<dbReference type="GO" id="GO:0004040">
    <property type="term" value="F:amidase activity"/>
    <property type="evidence" value="ECO:0007669"/>
    <property type="project" value="TreeGrafter"/>
</dbReference>
<reference evidence="41" key="1">
    <citation type="submission" date="2025-08" db="UniProtKB">
        <authorList>
            <consortium name="Ensembl"/>
        </authorList>
    </citation>
    <scope>IDENTIFICATION</scope>
</reference>
<evidence type="ECO:0000256" key="17">
    <source>
        <dbReference type="ARBA" id="ARBA00051200"/>
    </source>
</evidence>